<comment type="catalytic activity">
    <reaction evidence="5">
        <text>Successive hydrolysis of beta-D-glucose units from the non-reducing ends of (1-&gt;3)-beta-D-glucans, releasing alpha-glucose.</text>
        <dbReference type="EC" id="3.2.1.58"/>
    </reaction>
</comment>
<protein>
    <recommendedName>
        <fullName evidence="6">glucan 1,3-beta-glucosidase</fullName>
        <ecNumber evidence="6">3.2.1.58</ecNumber>
    </recommendedName>
</protein>
<evidence type="ECO:0000256" key="7">
    <source>
        <dbReference type="SAM" id="MobiDB-lite"/>
    </source>
</evidence>
<evidence type="ECO:0000256" key="6">
    <source>
        <dbReference type="ARBA" id="ARBA00038929"/>
    </source>
</evidence>
<sequence length="282" mass="29304">APGGGGAAAALGAAGAPREACEPRLSQLGASQPSQPGQLDGAAAEEVREQARAALEAALCRHAGGALAPPEASARVRAMAVAALAYWQDAHVDLNRAASGLHRFLDQHRRLYWRRPPWRGVNLGGWLLLEPGPSAPFFERLGPQCGCEWSLLKSLRLRLGDEGAAEEVRAHRKSFVSEADISQIRALGMNAVRIPLGYWVVTGPTDGDLFVGPGLEHLDRVLGWCQASWCGGRWAAAALAAARVARGPVGTSGGPGAGSCGGSTSPSRRCACSRGATAATPR</sequence>
<feature type="region of interest" description="Disordered" evidence="7">
    <location>
        <begin position="250"/>
        <end position="282"/>
    </location>
</feature>
<dbReference type="Gene3D" id="3.20.20.80">
    <property type="entry name" value="Glycosidases"/>
    <property type="match status" value="1"/>
</dbReference>
<dbReference type="PANTHER" id="PTHR31297">
    <property type="entry name" value="GLUCAN ENDO-1,6-BETA-GLUCOSIDASE B"/>
    <property type="match status" value="1"/>
</dbReference>
<evidence type="ECO:0000256" key="4">
    <source>
        <dbReference type="ARBA" id="ARBA00023316"/>
    </source>
</evidence>
<evidence type="ECO:0000256" key="1">
    <source>
        <dbReference type="ARBA" id="ARBA00022801"/>
    </source>
</evidence>
<dbReference type="InterPro" id="IPR050386">
    <property type="entry name" value="Glycosyl_hydrolase_5"/>
</dbReference>
<evidence type="ECO:0000256" key="5">
    <source>
        <dbReference type="ARBA" id="ARBA00036824"/>
    </source>
</evidence>
<evidence type="ECO:0000256" key="3">
    <source>
        <dbReference type="ARBA" id="ARBA00023295"/>
    </source>
</evidence>
<dbReference type="InterPro" id="IPR017853">
    <property type="entry name" value="GH"/>
</dbReference>
<dbReference type="PANTHER" id="PTHR31297:SF34">
    <property type="entry name" value="GLUCAN 1,3-BETA-GLUCOSIDASE 2"/>
    <property type="match status" value="1"/>
</dbReference>
<keyword evidence="9" id="KW-1185">Reference proteome</keyword>
<keyword evidence="3" id="KW-0326">Glycosidase</keyword>
<dbReference type="EC" id="3.2.1.58" evidence="6"/>
<evidence type="ECO:0000313" key="9">
    <source>
        <dbReference type="Proteomes" id="UP001189429"/>
    </source>
</evidence>
<keyword evidence="1" id="KW-0378">Hydrolase</keyword>
<reference evidence="8" key="1">
    <citation type="submission" date="2023-10" db="EMBL/GenBank/DDBJ databases">
        <authorList>
            <person name="Chen Y."/>
            <person name="Shah S."/>
            <person name="Dougan E. K."/>
            <person name="Thang M."/>
            <person name="Chan C."/>
        </authorList>
    </citation>
    <scope>NUCLEOTIDE SEQUENCE [LARGE SCALE GENOMIC DNA]</scope>
</reference>
<dbReference type="SUPFAM" id="SSF51445">
    <property type="entry name" value="(Trans)glycosidases"/>
    <property type="match status" value="1"/>
</dbReference>
<dbReference type="EMBL" id="CAUYUJ010021671">
    <property type="protein sequence ID" value="CAK0906291.1"/>
    <property type="molecule type" value="Genomic_DNA"/>
</dbReference>
<organism evidence="8 9">
    <name type="scientific">Prorocentrum cordatum</name>
    <dbReference type="NCBI Taxonomy" id="2364126"/>
    <lineage>
        <taxon>Eukaryota</taxon>
        <taxon>Sar</taxon>
        <taxon>Alveolata</taxon>
        <taxon>Dinophyceae</taxon>
        <taxon>Prorocentrales</taxon>
        <taxon>Prorocentraceae</taxon>
        <taxon>Prorocentrum</taxon>
    </lineage>
</organism>
<feature type="non-terminal residue" evidence="8">
    <location>
        <position position="1"/>
    </location>
</feature>
<comment type="caution">
    <text evidence="8">The sequence shown here is derived from an EMBL/GenBank/DDBJ whole genome shotgun (WGS) entry which is preliminary data.</text>
</comment>
<evidence type="ECO:0000256" key="2">
    <source>
        <dbReference type="ARBA" id="ARBA00023180"/>
    </source>
</evidence>
<dbReference type="Proteomes" id="UP001189429">
    <property type="component" value="Unassembled WGS sequence"/>
</dbReference>
<proteinExistence type="predicted"/>
<accession>A0ABN9Y1H4</accession>
<gene>
    <name evidence="8" type="ORF">PCOR1329_LOCUS81680</name>
</gene>
<evidence type="ECO:0000313" key="8">
    <source>
        <dbReference type="EMBL" id="CAK0906291.1"/>
    </source>
</evidence>
<keyword evidence="4" id="KW-0961">Cell wall biogenesis/degradation</keyword>
<name>A0ABN9Y1H4_9DINO</name>
<keyword evidence="2" id="KW-0325">Glycoprotein</keyword>
<feature type="compositionally biased region" description="Gly residues" evidence="7">
    <location>
        <begin position="250"/>
        <end position="261"/>
    </location>
</feature>